<gene>
    <name evidence="2" type="ORF">ACFSKU_18350</name>
</gene>
<keyword evidence="3" id="KW-1185">Reference proteome</keyword>
<name>A0ABW4X1N3_9BACT</name>
<dbReference type="InterPro" id="IPR036291">
    <property type="entry name" value="NAD(P)-bd_dom_sf"/>
</dbReference>
<dbReference type="PRINTS" id="PR00081">
    <property type="entry name" value="GDHRDH"/>
</dbReference>
<dbReference type="SUPFAM" id="SSF51735">
    <property type="entry name" value="NAD(P)-binding Rossmann-fold domains"/>
    <property type="match status" value="1"/>
</dbReference>
<evidence type="ECO:0000256" key="1">
    <source>
        <dbReference type="ARBA" id="ARBA00006484"/>
    </source>
</evidence>
<dbReference type="PANTHER" id="PTHR42879">
    <property type="entry name" value="3-OXOACYL-(ACYL-CARRIER-PROTEIN) REDUCTASE"/>
    <property type="match status" value="1"/>
</dbReference>
<evidence type="ECO:0000313" key="2">
    <source>
        <dbReference type="EMBL" id="MFD2068858.1"/>
    </source>
</evidence>
<organism evidence="2 3">
    <name type="scientific">Pontibacter silvestris</name>
    <dbReference type="NCBI Taxonomy" id="2305183"/>
    <lineage>
        <taxon>Bacteria</taxon>
        <taxon>Pseudomonadati</taxon>
        <taxon>Bacteroidota</taxon>
        <taxon>Cytophagia</taxon>
        <taxon>Cytophagales</taxon>
        <taxon>Hymenobacteraceae</taxon>
        <taxon>Pontibacter</taxon>
    </lineage>
</organism>
<dbReference type="InterPro" id="IPR050259">
    <property type="entry name" value="SDR"/>
</dbReference>
<dbReference type="NCBIfam" id="NF005095">
    <property type="entry name" value="PRK06523.1"/>
    <property type="match status" value="1"/>
</dbReference>
<comment type="similarity">
    <text evidence="1">Belongs to the short-chain dehydrogenases/reductases (SDR) family.</text>
</comment>
<dbReference type="PANTHER" id="PTHR42879:SF6">
    <property type="entry name" value="NADPH-DEPENDENT REDUCTASE BACG"/>
    <property type="match status" value="1"/>
</dbReference>
<dbReference type="InterPro" id="IPR002347">
    <property type="entry name" value="SDR_fam"/>
</dbReference>
<reference evidence="3" key="1">
    <citation type="journal article" date="2019" name="Int. J. Syst. Evol. Microbiol.">
        <title>The Global Catalogue of Microorganisms (GCM) 10K type strain sequencing project: providing services to taxonomists for standard genome sequencing and annotation.</title>
        <authorList>
            <consortium name="The Broad Institute Genomics Platform"/>
            <consortium name="The Broad Institute Genome Sequencing Center for Infectious Disease"/>
            <person name="Wu L."/>
            <person name="Ma J."/>
        </authorList>
    </citation>
    <scope>NUCLEOTIDE SEQUENCE [LARGE SCALE GENOMIC DNA]</scope>
    <source>
        <strain evidence="3">JCM 16545</strain>
    </source>
</reference>
<accession>A0ABW4X1N3</accession>
<comment type="caution">
    <text evidence="2">The sequence shown here is derived from an EMBL/GenBank/DDBJ whole genome shotgun (WGS) entry which is preliminary data.</text>
</comment>
<protein>
    <submittedName>
        <fullName evidence="2">SDR family oxidoreductase</fullName>
    </submittedName>
</protein>
<dbReference type="Pfam" id="PF13561">
    <property type="entry name" value="adh_short_C2"/>
    <property type="match status" value="1"/>
</dbReference>
<dbReference type="RefSeq" id="WP_229962821.1">
    <property type="nucleotide sequence ID" value="NZ_JAJJWI010000034.1"/>
</dbReference>
<proteinExistence type="inferred from homology"/>
<evidence type="ECO:0000313" key="3">
    <source>
        <dbReference type="Proteomes" id="UP001597369"/>
    </source>
</evidence>
<dbReference type="Gene3D" id="3.40.50.720">
    <property type="entry name" value="NAD(P)-binding Rossmann-like Domain"/>
    <property type="match status" value="1"/>
</dbReference>
<dbReference type="PROSITE" id="PS00061">
    <property type="entry name" value="ADH_SHORT"/>
    <property type="match status" value="1"/>
</dbReference>
<sequence>MENKEQITPELAGKIALVTGGTKGIGKATADRLAQAGATVIITARNEPADNEYGHHFIKADLAIAEETTPVITGILEKFGTVDILINNMGGSNSPSGGFSVLTDEHWENDLHLNLLAPVRIDRAILPTMLEKKSGVIIHISSLTGVLPMWESLGAYAVAKAALINYSKSLSKEVTPKGIRVMTVSPGMVKTETMEGYLQSLAEGAGITIEESTQNVMNSLGGIPMGRMASPEDVAEIVGFLVSPRASYLSGANYIIDGGSNPTV</sequence>
<dbReference type="PRINTS" id="PR00080">
    <property type="entry name" value="SDRFAMILY"/>
</dbReference>
<dbReference type="EMBL" id="JBHUHV010000057">
    <property type="protein sequence ID" value="MFD2068858.1"/>
    <property type="molecule type" value="Genomic_DNA"/>
</dbReference>
<dbReference type="InterPro" id="IPR020904">
    <property type="entry name" value="Sc_DH/Rdtase_CS"/>
</dbReference>
<dbReference type="Proteomes" id="UP001597369">
    <property type="component" value="Unassembled WGS sequence"/>
</dbReference>